<evidence type="ECO:0000313" key="3">
    <source>
        <dbReference type="Proteomes" id="UP001500902"/>
    </source>
</evidence>
<proteinExistence type="predicted"/>
<gene>
    <name evidence="2" type="ORF">GCM10022224_103730</name>
</gene>
<feature type="compositionally biased region" description="Polar residues" evidence="1">
    <location>
        <begin position="1"/>
        <end position="19"/>
    </location>
</feature>
<dbReference type="SUPFAM" id="SSF110849">
    <property type="entry name" value="ParB/Sulfiredoxin"/>
    <property type="match status" value="1"/>
</dbReference>
<dbReference type="Proteomes" id="UP001500902">
    <property type="component" value="Unassembled WGS sequence"/>
</dbReference>
<dbReference type="EMBL" id="BAAAZP010000265">
    <property type="protein sequence ID" value="GAA3721406.1"/>
    <property type="molecule type" value="Genomic_DNA"/>
</dbReference>
<evidence type="ECO:0000313" key="2">
    <source>
        <dbReference type="EMBL" id="GAA3721406.1"/>
    </source>
</evidence>
<reference evidence="3" key="1">
    <citation type="journal article" date="2019" name="Int. J. Syst. Evol. Microbiol.">
        <title>The Global Catalogue of Microorganisms (GCM) 10K type strain sequencing project: providing services to taxonomists for standard genome sequencing and annotation.</title>
        <authorList>
            <consortium name="The Broad Institute Genomics Platform"/>
            <consortium name="The Broad Institute Genome Sequencing Center for Infectious Disease"/>
            <person name="Wu L."/>
            <person name="Ma J."/>
        </authorList>
    </citation>
    <scope>NUCLEOTIDE SEQUENCE [LARGE SCALE GENOMIC DNA]</scope>
    <source>
        <strain evidence="3">JCM 16904</strain>
    </source>
</reference>
<accession>A0ABP7ENA5</accession>
<evidence type="ECO:0000256" key="1">
    <source>
        <dbReference type="SAM" id="MobiDB-lite"/>
    </source>
</evidence>
<protein>
    <recommendedName>
        <fullName evidence="4">ParB-like nuclease domain-containing protein</fullName>
    </recommendedName>
</protein>
<comment type="caution">
    <text evidence="2">The sequence shown here is derived from an EMBL/GenBank/DDBJ whole genome shotgun (WGS) entry which is preliminary data.</text>
</comment>
<organism evidence="2 3">
    <name type="scientific">Nonomuraea antimicrobica</name>
    <dbReference type="NCBI Taxonomy" id="561173"/>
    <lineage>
        <taxon>Bacteria</taxon>
        <taxon>Bacillati</taxon>
        <taxon>Actinomycetota</taxon>
        <taxon>Actinomycetes</taxon>
        <taxon>Streptosporangiales</taxon>
        <taxon>Streptosporangiaceae</taxon>
        <taxon>Nonomuraea</taxon>
    </lineage>
</organism>
<keyword evidence="3" id="KW-1185">Reference proteome</keyword>
<dbReference type="Gene3D" id="3.90.1530.10">
    <property type="entry name" value="Conserved hypothetical protein from pyrococcus furiosus pfu- 392566-001, ParB domain"/>
    <property type="match status" value="1"/>
</dbReference>
<evidence type="ECO:0008006" key="4">
    <source>
        <dbReference type="Google" id="ProtNLM"/>
    </source>
</evidence>
<sequence length="322" mass="35140">MTDTTSRTFSPTVSGTATQFRPRFVPRDPRALTRLPVNARYMRKEEYDRLVANVRRDGCLTSVPLIYSGGEYDEGHELILSGNHRCDAAVDAGLDEIDCMLIEEHLSPQQLVALQLSHNSIAGEDDPATLKHLYDQLDDVDWRAYSGLDDEQLGLLAEVQPEGLSEANLDFATVSLIFLPPELEAAREAFDASRFGQDESWLSARADYEQTLDTLASTHAAHKVGNVATALHIILTLAERHLDDLREGYTAPDGSASHTGRVGLETVLGARSLPATAAVTINKAIAAAEGRGEIDPGQGWQLLERLTGEYLSGPNHTPADLR</sequence>
<name>A0ABP7ENA5_9ACTN</name>
<dbReference type="InterPro" id="IPR036086">
    <property type="entry name" value="ParB/Sulfiredoxin_sf"/>
</dbReference>
<feature type="region of interest" description="Disordered" evidence="1">
    <location>
        <begin position="1"/>
        <end position="21"/>
    </location>
</feature>